<reference evidence="1 2" key="1">
    <citation type="submission" date="2019-02" db="EMBL/GenBank/DDBJ databases">
        <title>Deep-cultivation of Planctomycetes and their phenomic and genomic characterization uncovers novel biology.</title>
        <authorList>
            <person name="Wiegand S."/>
            <person name="Jogler M."/>
            <person name="Boedeker C."/>
            <person name="Pinto D."/>
            <person name="Vollmers J."/>
            <person name="Rivas-Marin E."/>
            <person name="Kohn T."/>
            <person name="Peeters S.H."/>
            <person name="Heuer A."/>
            <person name="Rast P."/>
            <person name="Oberbeckmann S."/>
            <person name="Bunk B."/>
            <person name="Jeske O."/>
            <person name="Meyerdierks A."/>
            <person name="Storesund J.E."/>
            <person name="Kallscheuer N."/>
            <person name="Luecker S."/>
            <person name="Lage O.M."/>
            <person name="Pohl T."/>
            <person name="Merkel B.J."/>
            <person name="Hornburger P."/>
            <person name="Mueller R.-W."/>
            <person name="Bruemmer F."/>
            <person name="Labrenz M."/>
            <person name="Spormann A.M."/>
            <person name="Op den Camp H."/>
            <person name="Overmann J."/>
            <person name="Amann R."/>
            <person name="Jetten M.S.M."/>
            <person name="Mascher T."/>
            <person name="Medema M.H."/>
            <person name="Devos D.P."/>
            <person name="Kaster A.-K."/>
            <person name="Ovreas L."/>
            <person name="Rohde M."/>
            <person name="Galperin M.Y."/>
            <person name="Jogler C."/>
        </authorList>
    </citation>
    <scope>NUCLEOTIDE SEQUENCE [LARGE SCALE GENOMIC DNA]</scope>
    <source>
        <strain evidence="1 2">Pla175</strain>
    </source>
</reference>
<gene>
    <name evidence="1" type="ORF">Pla175_29070</name>
</gene>
<evidence type="ECO:0008006" key="3">
    <source>
        <dbReference type="Google" id="ProtNLM"/>
    </source>
</evidence>
<dbReference type="Proteomes" id="UP000317429">
    <property type="component" value="Chromosome"/>
</dbReference>
<keyword evidence="2" id="KW-1185">Reference proteome</keyword>
<sequence>MDSCQFKTYLIASTPRDRCPEHGVRQVRVPWAEGSSRFALLIERLAIDVLLAKQTVKGAIGPLRTTRDQT</sequence>
<evidence type="ECO:0000313" key="1">
    <source>
        <dbReference type="EMBL" id="QDU89515.1"/>
    </source>
</evidence>
<proteinExistence type="predicted"/>
<name>A0A518DDF7_9BACT</name>
<accession>A0A518DDF7</accession>
<dbReference type="KEGG" id="pnd:Pla175_29070"/>
<protein>
    <recommendedName>
        <fullName evidence="3">Transposase IS204/IS1001/IS1096/IS1165 zinc-finger domain-containing protein</fullName>
    </recommendedName>
</protein>
<dbReference type="OrthoDB" id="46712at2"/>
<organism evidence="1 2">
    <name type="scientific">Pirellulimonas nuda</name>
    <dbReference type="NCBI Taxonomy" id="2528009"/>
    <lineage>
        <taxon>Bacteria</taxon>
        <taxon>Pseudomonadati</taxon>
        <taxon>Planctomycetota</taxon>
        <taxon>Planctomycetia</taxon>
        <taxon>Pirellulales</taxon>
        <taxon>Lacipirellulaceae</taxon>
        <taxon>Pirellulimonas</taxon>
    </lineage>
</organism>
<evidence type="ECO:0000313" key="2">
    <source>
        <dbReference type="Proteomes" id="UP000317429"/>
    </source>
</evidence>
<dbReference type="AlphaFoldDB" id="A0A518DDF7"/>
<dbReference type="EMBL" id="CP036291">
    <property type="protein sequence ID" value="QDU89515.1"/>
    <property type="molecule type" value="Genomic_DNA"/>
</dbReference>